<accession>B6XF33</accession>
<comment type="caution">
    <text evidence="2">The sequence shown here is derived from an EMBL/GenBank/DDBJ whole genome shotgun (WGS) entry which is preliminary data.</text>
</comment>
<dbReference type="InterPro" id="IPR027417">
    <property type="entry name" value="P-loop_NTPase"/>
</dbReference>
<protein>
    <recommendedName>
        <fullName evidence="1">ATPase AAA-type core domain-containing protein</fullName>
    </recommendedName>
</protein>
<dbReference type="EMBL" id="ABXW01000046">
    <property type="protein sequence ID" value="EEB46121.1"/>
    <property type="molecule type" value="Genomic_DNA"/>
</dbReference>
<dbReference type="Gene3D" id="3.40.50.300">
    <property type="entry name" value="P-loop containing nucleotide triphosphate hydrolases"/>
    <property type="match status" value="1"/>
</dbReference>
<dbReference type="InterPro" id="IPR003959">
    <property type="entry name" value="ATPase_AAA_core"/>
</dbReference>
<organism evidence="2 3">
    <name type="scientific">Providencia alcalifaciens DSM 30120</name>
    <dbReference type="NCBI Taxonomy" id="520999"/>
    <lineage>
        <taxon>Bacteria</taxon>
        <taxon>Pseudomonadati</taxon>
        <taxon>Pseudomonadota</taxon>
        <taxon>Gammaproteobacteria</taxon>
        <taxon>Enterobacterales</taxon>
        <taxon>Morganellaceae</taxon>
        <taxon>Providencia</taxon>
    </lineage>
</organism>
<name>B6XF33_9GAMM</name>
<evidence type="ECO:0000313" key="2">
    <source>
        <dbReference type="EMBL" id="EEB46121.1"/>
    </source>
</evidence>
<dbReference type="GO" id="GO:0016887">
    <property type="term" value="F:ATP hydrolysis activity"/>
    <property type="evidence" value="ECO:0007669"/>
    <property type="project" value="InterPro"/>
</dbReference>
<evidence type="ECO:0000313" key="3">
    <source>
        <dbReference type="Proteomes" id="UP000003729"/>
    </source>
</evidence>
<dbReference type="eggNOG" id="COG3950">
    <property type="taxonomic scope" value="Bacteria"/>
</dbReference>
<dbReference type="GeneID" id="57293538"/>
<dbReference type="SUPFAM" id="SSF52540">
    <property type="entry name" value="P-loop containing nucleoside triphosphate hydrolases"/>
    <property type="match status" value="1"/>
</dbReference>
<dbReference type="AlphaFoldDB" id="B6XF33"/>
<dbReference type="GO" id="GO:0005524">
    <property type="term" value="F:ATP binding"/>
    <property type="evidence" value="ECO:0007669"/>
    <property type="project" value="InterPro"/>
</dbReference>
<reference evidence="2 3" key="1">
    <citation type="submission" date="2008-10" db="EMBL/GenBank/DDBJ databases">
        <title>Draft genome sequence of Providencia alcalifaciens (DSM 30120).</title>
        <authorList>
            <person name="Sudarsanam P."/>
            <person name="Ley R."/>
            <person name="Guruge J."/>
            <person name="Turnbaugh P.J."/>
            <person name="Mahowald M."/>
            <person name="Liep D."/>
            <person name="Gordon J."/>
        </authorList>
    </citation>
    <scope>NUCLEOTIDE SEQUENCE [LARGE SCALE GENOMIC DNA]</scope>
    <source>
        <strain evidence="2 3">DSM 30120</strain>
    </source>
</reference>
<reference evidence="2 3" key="2">
    <citation type="submission" date="2008-10" db="EMBL/GenBank/DDBJ databases">
        <authorList>
            <person name="Fulton L."/>
            <person name="Clifton S."/>
            <person name="Fulton B."/>
            <person name="Xu J."/>
            <person name="Minx P."/>
            <person name="Pepin K.H."/>
            <person name="Johnson M."/>
            <person name="Bhonagiri V."/>
            <person name="Nash W.E."/>
            <person name="Mardis E.R."/>
            <person name="Wilson R.K."/>
        </authorList>
    </citation>
    <scope>NUCLEOTIDE SEQUENCE [LARGE SCALE GENOMIC DNA]</scope>
    <source>
        <strain evidence="2 3">DSM 30120</strain>
    </source>
</reference>
<dbReference type="Proteomes" id="UP000003729">
    <property type="component" value="Unassembled WGS sequence"/>
</dbReference>
<feature type="domain" description="ATPase AAA-type core" evidence="1">
    <location>
        <begin position="26"/>
        <end position="289"/>
    </location>
</feature>
<gene>
    <name evidence="2" type="ORF">PROVALCAL_01964</name>
</gene>
<dbReference type="PANTHER" id="PTHR43581">
    <property type="entry name" value="ATP/GTP PHOSPHATASE"/>
    <property type="match status" value="1"/>
</dbReference>
<proteinExistence type="predicted"/>
<dbReference type="RefSeq" id="WP_006658909.1">
    <property type="nucleotide sequence ID" value="NZ_ABXW01000046.1"/>
</dbReference>
<sequence>MKIESIKIIDVGGISNLVLQNLNQQINIICGENGVGKTNVLDSIASCFSEFDKNIISKKSGSENGFIEMDVTQNVAPKAFALNIQIQKFEPSANDQYIVNNSYEKNKNNLLYLRTNRNINYKKISSIKSDPEIQHRSRYSSSGIDNEDIKDWFLNRVLHSKHENHLSETQLENLELSKKCFSILNSTYSFNRLDTRNEIFLMTPTGEIYLEYLSSGFKSIIFILLGLIKEIDYRFEKDKISAECYEGIILIDEIELHLHPEWQGKICGILKSVFPKAQFFITTHSPHVVQTAAYGEVIALERSIDGIVSQRSLPSSKYGYQGWTIEEILEDIMGMPDLRTIKYNQVKRRFDIALNEEDKKEALSAFQELDKMLHPQYPLRPVFKMQLDKISDDEND</sequence>
<dbReference type="Pfam" id="PF13304">
    <property type="entry name" value="AAA_21"/>
    <property type="match status" value="1"/>
</dbReference>
<dbReference type="PANTHER" id="PTHR43581:SF2">
    <property type="entry name" value="EXCINUCLEASE ATPASE SUBUNIT"/>
    <property type="match status" value="1"/>
</dbReference>
<evidence type="ECO:0000259" key="1">
    <source>
        <dbReference type="Pfam" id="PF13304"/>
    </source>
</evidence>
<dbReference type="InterPro" id="IPR051396">
    <property type="entry name" value="Bact_Antivir_Def_Nuclease"/>
</dbReference>